<keyword evidence="3" id="KW-1185">Reference proteome</keyword>
<organism evidence="2 3">
    <name type="scientific">Portunus trituberculatus</name>
    <name type="common">Swimming crab</name>
    <name type="synonym">Neptunus trituberculatus</name>
    <dbReference type="NCBI Taxonomy" id="210409"/>
    <lineage>
        <taxon>Eukaryota</taxon>
        <taxon>Metazoa</taxon>
        <taxon>Ecdysozoa</taxon>
        <taxon>Arthropoda</taxon>
        <taxon>Crustacea</taxon>
        <taxon>Multicrustacea</taxon>
        <taxon>Malacostraca</taxon>
        <taxon>Eumalacostraca</taxon>
        <taxon>Eucarida</taxon>
        <taxon>Decapoda</taxon>
        <taxon>Pleocyemata</taxon>
        <taxon>Brachyura</taxon>
        <taxon>Eubrachyura</taxon>
        <taxon>Portunoidea</taxon>
        <taxon>Portunidae</taxon>
        <taxon>Portuninae</taxon>
        <taxon>Portunus</taxon>
    </lineage>
</organism>
<reference evidence="2 3" key="1">
    <citation type="submission" date="2019-05" db="EMBL/GenBank/DDBJ databases">
        <title>Another draft genome of Portunus trituberculatus and its Hox gene families provides insights of decapod evolution.</title>
        <authorList>
            <person name="Jeong J.-H."/>
            <person name="Song I."/>
            <person name="Kim S."/>
            <person name="Choi T."/>
            <person name="Kim D."/>
            <person name="Ryu S."/>
            <person name="Kim W."/>
        </authorList>
    </citation>
    <scope>NUCLEOTIDE SEQUENCE [LARGE SCALE GENOMIC DNA]</scope>
    <source>
        <tissue evidence="2">Muscle</tissue>
    </source>
</reference>
<evidence type="ECO:0000313" key="2">
    <source>
        <dbReference type="EMBL" id="MPC61416.1"/>
    </source>
</evidence>
<proteinExistence type="predicted"/>
<feature type="region of interest" description="Disordered" evidence="1">
    <location>
        <begin position="1"/>
        <end position="40"/>
    </location>
</feature>
<comment type="caution">
    <text evidence="2">The sequence shown here is derived from an EMBL/GenBank/DDBJ whole genome shotgun (WGS) entry which is preliminary data.</text>
</comment>
<gene>
    <name evidence="2" type="ORF">E2C01_055488</name>
</gene>
<protein>
    <submittedName>
        <fullName evidence="2">Uncharacterized protein</fullName>
    </submittedName>
</protein>
<evidence type="ECO:0000313" key="3">
    <source>
        <dbReference type="Proteomes" id="UP000324222"/>
    </source>
</evidence>
<evidence type="ECO:0000256" key="1">
    <source>
        <dbReference type="SAM" id="MobiDB-lite"/>
    </source>
</evidence>
<name>A0A5B7GUX4_PORTR</name>
<dbReference type="AlphaFoldDB" id="A0A5B7GUX4"/>
<dbReference type="Proteomes" id="UP000324222">
    <property type="component" value="Unassembled WGS sequence"/>
</dbReference>
<dbReference type="EMBL" id="VSRR010018523">
    <property type="protein sequence ID" value="MPC61416.1"/>
    <property type="molecule type" value="Genomic_DNA"/>
</dbReference>
<accession>A0A5B7GUX4</accession>
<sequence>MSNPSGKRYQMKGGGPVPGAAATPVPISPSQPVRTPAHLPPLPPGTSFSSLFSRLQLSHVSPSLVPSHLRFLMQHTLYLPSHAVILQRALLPLFAVFANFL</sequence>